<gene>
    <name evidence="2" type="ORF">NOCA1250002</name>
</gene>
<dbReference type="EMBL" id="CZKB01000018">
    <property type="protein sequence ID" value="CUR61453.1"/>
    <property type="molecule type" value="Genomic_DNA"/>
</dbReference>
<reference evidence="2" key="1">
    <citation type="submission" date="2015-08" db="EMBL/GenBank/DDBJ databases">
        <authorList>
            <person name="Babu N.S."/>
            <person name="Beckwith C.J."/>
            <person name="Beseler K.G."/>
            <person name="Brison A."/>
            <person name="Carone J.V."/>
            <person name="Caskin T.P."/>
            <person name="Diamond M."/>
            <person name="Durham M.E."/>
            <person name="Foxe J.M."/>
            <person name="Go M."/>
            <person name="Henderson B.A."/>
            <person name="Jones I.B."/>
            <person name="McGettigan J.A."/>
            <person name="Micheletti S.J."/>
            <person name="Nasrallah M.E."/>
            <person name="Ortiz D."/>
            <person name="Piller C.R."/>
            <person name="Privatt S.R."/>
            <person name="Schneider S.L."/>
            <person name="Sharp S."/>
            <person name="Smith T.C."/>
            <person name="Stanton J.D."/>
            <person name="Ullery H.E."/>
            <person name="Wilson R.J."/>
            <person name="Serrano M.G."/>
            <person name="Buck G."/>
            <person name="Lee V."/>
            <person name="Wang Y."/>
            <person name="Carvalho R."/>
            <person name="Voegtly L."/>
            <person name="Shi R."/>
            <person name="Duckworth R."/>
            <person name="Johnson A."/>
            <person name="Loviza R."/>
            <person name="Walstead R."/>
            <person name="Shah Z."/>
            <person name="Kiflezghi M."/>
            <person name="Wade K."/>
            <person name="Ball S.L."/>
            <person name="Bradley K.W."/>
            <person name="Asai D.J."/>
            <person name="Bowman C.A."/>
            <person name="Russell D.A."/>
            <person name="Pope W.H."/>
            <person name="Jacobs-Sera D."/>
            <person name="Hendrix R.W."/>
            <person name="Hatfull G.F."/>
        </authorList>
    </citation>
    <scope>NUCLEOTIDE SEQUENCE</scope>
</reference>
<protein>
    <submittedName>
        <fullName evidence="2">Uncharacterized protein</fullName>
    </submittedName>
</protein>
<accession>A0A2P2CHI2</accession>
<evidence type="ECO:0000256" key="1">
    <source>
        <dbReference type="SAM" id="MobiDB-lite"/>
    </source>
</evidence>
<feature type="region of interest" description="Disordered" evidence="1">
    <location>
        <begin position="1"/>
        <end position="76"/>
    </location>
</feature>
<proteinExistence type="predicted"/>
<feature type="region of interest" description="Disordered" evidence="1">
    <location>
        <begin position="131"/>
        <end position="151"/>
    </location>
</feature>
<sequence length="151" mass="15861">MSNEDTASNGGSPPAVRCAVSRRPSSASCIDAPSRARSCPATAHASRSPDPEVSASPTASNRCGNPNRASRVRDLTPGPVAEIRRTRAAKFFTAYPSLVVLLTGVTWLIRAHDADQTTVLGFFAFRARTGPRGLESPVPGTRVRRASGAST</sequence>
<evidence type="ECO:0000313" key="2">
    <source>
        <dbReference type="EMBL" id="CUR61453.1"/>
    </source>
</evidence>
<name>A0A2P2CHI2_9ZZZZ</name>
<feature type="compositionally biased region" description="Polar residues" evidence="1">
    <location>
        <begin position="1"/>
        <end position="11"/>
    </location>
</feature>
<dbReference type="AlphaFoldDB" id="A0A2P2CHI2"/>
<organism evidence="2">
    <name type="scientific">metagenome</name>
    <dbReference type="NCBI Taxonomy" id="256318"/>
    <lineage>
        <taxon>unclassified sequences</taxon>
        <taxon>metagenomes</taxon>
    </lineage>
</organism>
<feature type="compositionally biased region" description="Polar residues" evidence="1">
    <location>
        <begin position="55"/>
        <end position="68"/>
    </location>
</feature>